<dbReference type="InterPro" id="IPR003825">
    <property type="entry name" value="Colicin-V_CvpA"/>
</dbReference>
<keyword evidence="2 5" id="KW-0812">Transmembrane</keyword>
<dbReference type="PATRIC" id="fig|1423806.3.peg.1274"/>
<dbReference type="Proteomes" id="UP000050961">
    <property type="component" value="Unassembled WGS sequence"/>
</dbReference>
<dbReference type="eggNOG" id="COG1286">
    <property type="taxonomic scope" value="Bacteria"/>
</dbReference>
<organism evidence="6 7">
    <name type="scientific">Liquorilactobacillus sucicola DSM 21376 = JCM 15457</name>
    <dbReference type="NCBI Taxonomy" id="1423806"/>
    <lineage>
        <taxon>Bacteria</taxon>
        <taxon>Bacillati</taxon>
        <taxon>Bacillota</taxon>
        <taxon>Bacilli</taxon>
        <taxon>Lactobacillales</taxon>
        <taxon>Lactobacillaceae</taxon>
        <taxon>Liquorilactobacillus</taxon>
    </lineage>
</organism>
<dbReference type="AlphaFoldDB" id="A0A0R2DRM6"/>
<reference evidence="6 7" key="1">
    <citation type="journal article" date="2015" name="Genome Announc.">
        <title>Expanding the biotechnology potential of lactobacilli through comparative genomics of 213 strains and associated genera.</title>
        <authorList>
            <person name="Sun Z."/>
            <person name="Harris H.M."/>
            <person name="McCann A."/>
            <person name="Guo C."/>
            <person name="Argimon S."/>
            <person name="Zhang W."/>
            <person name="Yang X."/>
            <person name="Jeffery I.B."/>
            <person name="Cooney J.C."/>
            <person name="Kagawa T.F."/>
            <person name="Liu W."/>
            <person name="Song Y."/>
            <person name="Salvetti E."/>
            <person name="Wrobel A."/>
            <person name="Rasinkangas P."/>
            <person name="Parkhill J."/>
            <person name="Rea M.C."/>
            <person name="O'Sullivan O."/>
            <person name="Ritari J."/>
            <person name="Douillard F.P."/>
            <person name="Paul Ross R."/>
            <person name="Yang R."/>
            <person name="Briner A.E."/>
            <person name="Felis G.E."/>
            <person name="de Vos W.M."/>
            <person name="Barrangou R."/>
            <person name="Klaenhammer T.R."/>
            <person name="Caufield P.W."/>
            <person name="Cui Y."/>
            <person name="Zhang H."/>
            <person name="O'Toole P.W."/>
        </authorList>
    </citation>
    <scope>NUCLEOTIDE SEQUENCE [LARGE SCALE GENOMIC DNA]</scope>
    <source>
        <strain evidence="6 7">DSM 21376</strain>
    </source>
</reference>
<feature type="transmembrane region" description="Helical" evidence="5">
    <location>
        <begin position="87"/>
        <end position="114"/>
    </location>
</feature>
<dbReference type="GO" id="GO:0016020">
    <property type="term" value="C:membrane"/>
    <property type="evidence" value="ECO:0007669"/>
    <property type="project" value="UniProtKB-SubCell"/>
</dbReference>
<keyword evidence="4 5" id="KW-0472">Membrane</keyword>
<evidence type="ECO:0000256" key="2">
    <source>
        <dbReference type="ARBA" id="ARBA00022692"/>
    </source>
</evidence>
<protein>
    <recommendedName>
        <fullName evidence="8">Membrane ancor connecting MutS2 with cell-division Z-ring</fullName>
    </recommendedName>
</protein>
<dbReference type="EMBL" id="AYZF01000013">
    <property type="protein sequence ID" value="KRN06067.1"/>
    <property type="molecule type" value="Genomic_DNA"/>
</dbReference>
<dbReference type="PANTHER" id="PTHR37306">
    <property type="entry name" value="COLICIN V PRODUCTION PROTEIN"/>
    <property type="match status" value="1"/>
</dbReference>
<evidence type="ECO:0000313" key="7">
    <source>
        <dbReference type="Proteomes" id="UP000050961"/>
    </source>
</evidence>
<evidence type="ECO:0000256" key="5">
    <source>
        <dbReference type="SAM" id="Phobius"/>
    </source>
</evidence>
<name>A0A0R2DRM6_9LACO</name>
<dbReference type="GO" id="GO:0009403">
    <property type="term" value="P:toxin biosynthetic process"/>
    <property type="evidence" value="ECO:0007669"/>
    <property type="project" value="InterPro"/>
</dbReference>
<comment type="caution">
    <text evidence="6">The sequence shown here is derived from an EMBL/GenBank/DDBJ whole genome shotgun (WGS) entry which is preliminary data.</text>
</comment>
<evidence type="ECO:0000313" key="6">
    <source>
        <dbReference type="EMBL" id="KRN06067.1"/>
    </source>
</evidence>
<keyword evidence="3 5" id="KW-1133">Transmembrane helix</keyword>
<dbReference type="PANTHER" id="PTHR37306:SF1">
    <property type="entry name" value="COLICIN V PRODUCTION PROTEIN"/>
    <property type="match status" value="1"/>
</dbReference>
<sequence>MNFVGIIALFIIANIYADTVSFWIEKTVAFFTGKTSWSAAQGAAFTGSTLFYHGLAYWLIIIVGGIIFSSVARKLNLITRLPVISQLNAIAGGILSLVISYLLIFATLLILAGWPAENVNRSVKQSSLAMFILKETPVISQNLYQNYLQQPNE</sequence>
<evidence type="ECO:0000256" key="4">
    <source>
        <dbReference type="ARBA" id="ARBA00023136"/>
    </source>
</evidence>
<proteinExistence type="predicted"/>
<dbReference type="Pfam" id="PF02674">
    <property type="entry name" value="Colicin_V"/>
    <property type="match status" value="1"/>
</dbReference>
<evidence type="ECO:0008006" key="8">
    <source>
        <dbReference type="Google" id="ProtNLM"/>
    </source>
</evidence>
<feature type="transmembrane region" description="Helical" evidence="5">
    <location>
        <begin position="55"/>
        <end position="75"/>
    </location>
</feature>
<dbReference type="STRING" id="1423806.FD15_GL001253"/>
<accession>A0A0R2DRM6</accession>
<evidence type="ECO:0000256" key="1">
    <source>
        <dbReference type="ARBA" id="ARBA00004141"/>
    </source>
</evidence>
<gene>
    <name evidence="6" type="ORF">FD15_GL001253</name>
</gene>
<evidence type="ECO:0000256" key="3">
    <source>
        <dbReference type="ARBA" id="ARBA00022989"/>
    </source>
</evidence>
<comment type="subcellular location">
    <subcellularLocation>
        <location evidence="1">Membrane</location>
        <topology evidence="1">Multi-pass membrane protein</topology>
    </subcellularLocation>
</comment>
<keyword evidence="7" id="KW-1185">Reference proteome</keyword>